<keyword evidence="6 10" id="KW-0573">Peptidoglycan synthesis</keyword>
<name>A0A2M7SEB1_9BACT</name>
<feature type="binding site" evidence="10">
    <location>
        <begin position="54"/>
        <end position="56"/>
    </location>
    <ligand>
        <name>UDP-N-acetyl-alpha-D-glucosamine</name>
        <dbReference type="ChEBI" id="CHEBI:57705"/>
    </ligand>
</feature>
<accession>A0A2M7SEB1</accession>
<comment type="subcellular location">
    <subcellularLocation>
        <location evidence="10">Cell membrane</location>
        <topology evidence="10">Peripheral membrane protein</topology>
        <orientation evidence="10">Cytoplasmic side</orientation>
    </subcellularLocation>
</comment>
<dbReference type="Pfam" id="PF04101">
    <property type="entry name" value="Glyco_tran_28_C"/>
    <property type="match status" value="1"/>
</dbReference>
<dbReference type="InterPro" id="IPR007235">
    <property type="entry name" value="Glyco_trans_28_C"/>
</dbReference>
<keyword evidence="1 10" id="KW-1003">Cell membrane</keyword>
<dbReference type="GO" id="GO:0051991">
    <property type="term" value="F:UDP-N-acetyl-D-glucosamine:N-acetylmuramoyl-L-alanyl-D-glutamyl-meso-2,6-diaminopimelyl-D-alanyl-D-alanine-diphosphoundecaprenol 4-beta-N-acetylglucosaminlytransferase activity"/>
    <property type="evidence" value="ECO:0007669"/>
    <property type="project" value="RHEA"/>
</dbReference>
<evidence type="ECO:0000256" key="9">
    <source>
        <dbReference type="ARBA" id="ARBA00023316"/>
    </source>
</evidence>
<keyword evidence="8 10" id="KW-0131">Cell cycle</keyword>
<evidence type="ECO:0000256" key="5">
    <source>
        <dbReference type="ARBA" id="ARBA00022960"/>
    </source>
</evidence>
<comment type="pathway">
    <text evidence="10">Cell wall biogenesis; peptidoglycan biosynthesis.</text>
</comment>
<evidence type="ECO:0000259" key="12">
    <source>
        <dbReference type="Pfam" id="PF03033"/>
    </source>
</evidence>
<comment type="function">
    <text evidence="10">Cell wall formation. Catalyzes the transfer of a GlcNAc subunit on undecaprenyl-pyrophosphoryl-MurNAc-pentapeptide (lipid intermediate I) to form undecaprenyl-pyrophosphoryl-MurNAc-(pentapeptide)GlcNAc (lipid intermediate II).</text>
</comment>
<evidence type="ECO:0000256" key="3">
    <source>
        <dbReference type="ARBA" id="ARBA00022676"/>
    </source>
</evidence>
<dbReference type="GO" id="GO:0009252">
    <property type="term" value="P:peptidoglycan biosynthetic process"/>
    <property type="evidence" value="ECO:0007669"/>
    <property type="project" value="UniProtKB-UniRule"/>
</dbReference>
<gene>
    <name evidence="10 14" type="primary">murG</name>
    <name evidence="14" type="ORF">COY52_02405</name>
</gene>
<evidence type="ECO:0000256" key="10">
    <source>
        <dbReference type="HAMAP-Rule" id="MF_00033"/>
    </source>
</evidence>
<comment type="catalytic activity">
    <reaction evidence="10">
        <text>di-trans,octa-cis-undecaprenyl diphospho-N-acetyl-alpha-D-muramoyl-L-alanyl-D-glutamyl-meso-2,6-diaminopimeloyl-D-alanyl-D-alanine + UDP-N-acetyl-alpha-D-glucosamine = di-trans,octa-cis-undecaprenyl diphospho-[N-acetyl-alpha-D-glucosaminyl-(1-&gt;4)]-N-acetyl-alpha-D-muramoyl-L-alanyl-D-glutamyl-meso-2,6-diaminopimeloyl-D-alanyl-D-alanine + UDP + H(+)</text>
        <dbReference type="Rhea" id="RHEA:31227"/>
        <dbReference type="ChEBI" id="CHEBI:15378"/>
        <dbReference type="ChEBI" id="CHEBI:57705"/>
        <dbReference type="ChEBI" id="CHEBI:58223"/>
        <dbReference type="ChEBI" id="CHEBI:61387"/>
        <dbReference type="ChEBI" id="CHEBI:61388"/>
        <dbReference type="EC" id="2.4.1.227"/>
    </reaction>
</comment>
<dbReference type="GO" id="GO:0008360">
    <property type="term" value="P:regulation of cell shape"/>
    <property type="evidence" value="ECO:0007669"/>
    <property type="project" value="UniProtKB-KW"/>
</dbReference>
<evidence type="ECO:0000313" key="14">
    <source>
        <dbReference type="EMBL" id="PIZ17862.1"/>
    </source>
</evidence>
<dbReference type="GO" id="GO:0071555">
    <property type="term" value="P:cell wall organization"/>
    <property type="evidence" value="ECO:0007669"/>
    <property type="project" value="UniProtKB-KW"/>
</dbReference>
<feature type="binding site" evidence="10">
    <location>
        <position position="339"/>
    </location>
    <ligand>
        <name>UDP-N-acetyl-alpha-D-glucosamine</name>
        <dbReference type="ChEBI" id="CHEBI:57705"/>
    </ligand>
</feature>
<dbReference type="GO" id="GO:0005886">
    <property type="term" value="C:plasma membrane"/>
    <property type="evidence" value="ECO:0007669"/>
    <property type="project" value="UniProtKB-SubCell"/>
</dbReference>
<evidence type="ECO:0000256" key="7">
    <source>
        <dbReference type="ARBA" id="ARBA00023136"/>
    </source>
</evidence>
<keyword evidence="4 10" id="KW-0808">Transferase</keyword>
<sequence>MQLNTGASARQYSWRATARISTNYGLKPLTPLTFLTFKQMNNKEIKILIAAGGTGGHLYPALAIIEQLLKNKGVKILFVGTKGGIEEAVVKKAGIPFESISAKKLLRRNVLTYPAFFFSAVAACFQSLSIVNKFRPDVCVGVGGYVSGPVALAGWFLRVPVFIHEQNTVAGLTNRILGKAATGIGITFEVSGKYFPKEKIEVTGNPVREEVLSAERETSMKKLGLDLNKKTVLVFGGSRGARKINTVFAEALKLLDKPDLQILHITGRDDFESVKSLTSGFKPSAMSYELYAYMDDIWDALAAADLVVCRAGATSIAEITTRGLPSILIPYPYAAENHQMLNAEVLMGRGASRTIADSDLNGRRLACEILSLINNPEILEKMGRASKNFGRPCAAARIAAIILQMAQQVTSNK</sequence>
<keyword evidence="11" id="KW-0812">Transmembrane</keyword>
<reference evidence="15" key="1">
    <citation type="submission" date="2017-09" db="EMBL/GenBank/DDBJ databases">
        <title>Depth-based differentiation of microbial function through sediment-hosted aquifers and enrichment of novel symbionts in the deep terrestrial subsurface.</title>
        <authorList>
            <person name="Probst A.J."/>
            <person name="Ladd B."/>
            <person name="Jarett J.K."/>
            <person name="Geller-Mcgrath D.E."/>
            <person name="Sieber C.M.K."/>
            <person name="Emerson J.B."/>
            <person name="Anantharaman K."/>
            <person name="Thomas B.C."/>
            <person name="Malmstrom R."/>
            <person name="Stieglmeier M."/>
            <person name="Klingl A."/>
            <person name="Woyke T."/>
            <person name="Ryan C.M."/>
            <person name="Banfield J.F."/>
        </authorList>
    </citation>
    <scope>NUCLEOTIDE SEQUENCE [LARGE SCALE GENOMIC DNA]</scope>
</reference>
<keyword evidence="5 10" id="KW-0133">Cell shape</keyword>
<dbReference type="EMBL" id="PFMR01000077">
    <property type="protein sequence ID" value="PIZ17862.1"/>
    <property type="molecule type" value="Genomic_DNA"/>
</dbReference>
<dbReference type="Gene3D" id="3.40.50.2000">
    <property type="entry name" value="Glycogen Phosphorylase B"/>
    <property type="match status" value="2"/>
</dbReference>
<dbReference type="AlphaFoldDB" id="A0A2M7SEB1"/>
<dbReference type="Pfam" id="PF03033">
    <property type="entry name" value="Glyco_transf_28"/>
    <property type="match status" value="1"/>
</dbReference>
<keyword evidence="2 10" id="KW-0132">Cell division</keyword>
<comment type="caution">
    <text evidence="10">Lacks conserved residue(s) required for the propagation of feature annotation.</text>
</comment>
<dbReference type="EC" id="2.4.1.227" evidence="10"/>
<proteinExistence type="inferred from homology"/>
<feature type="domain" description="Glycosyltransferase family 28 N-terminal" evidence="12">
    <location>
        <begin position="47"/>
        <end position="184"/>
    </location>
</feature>
<dbReference type="SUPFAM" id="SSF53756">
    <property type="entry name" value="UDP-Glycosyltransferase/glycogen phosphorylase"/>
    <property type="match status" value="1"/>
</dbReference>
<feature type="binding site" evidence="10">
    <location>
        <position position="208"/>
    </location>
    <ligand>
        <name>UDP-N-acetyl-alpha-D-glucosamine</name>
        <dbReference type="ChEBI" id="CHEBI:57705"/>
    </ligand>
</feature>
<evidence type="ECO:0000256" key="4">
    <source>
        <dbReference type="ARBA" id="ARBA00022679"/>
    </source>
</evidence>
<keyword evidence="3 10" id="KW-0328">Glycosyltransferase</keyword>
<keyword evidence="11" id="KW-1133">Transmembrane helix</keyword>
<dbReference type="GO" id="GO:0051301">
    <property type="term" value="P:cell division"/>
    <property type="evidence" value="ECO:0007669"/>
    <property type="project" value="UniProtKB-KW"/>
</dbReference>
<keyword evidence="7 10" id="KW-0472">Membrane</keyword>
<dbReference type="HAMAP" id="MF_00033">
    <property type="entry name" value="MurG"/>
    <property type="match status" value="1"/>
</dbReference>
<dbReference type="GO" id="GO:0050511">
    <property type="term" value="F:undecaprenyldiphospho-muramoylpentapeptide beta-N-acetylglucosaminyltransferase activity"/>
    <property type="evidence" value="ECO:0007669"/>
    <property type="project" value="UniProtKB-UniRule"/>
</dbReference>
<dbReference type="CDD" id="cd03785">
    <property type="entry name" value="GT28_MurG"/>
    <property type="match status" value="1"/>
</dbReference>
<evidence type="ECO:0000313" key="15">
    <source>
        <dbReference type="Proteomes" id="UP000229307"/>
    </source>
</evidence>
<evidence type="ECO:0000256" key="11">
    <source>
        <dbReference type="SAM" id="Phobius"/>
    </source>
</evidence>
<feature type="transmembrane region" description="Helical" evidence="11">
    <location>
        <begin position="110"/>
        <end position="131"/>
    </location>
</feature>
<feature type="binding site" evidence="10">
    <location>
        <position position="238"/>
    </location>
    <ligand>
        <name>UDP-N-acetyl-alpha-D-glucosamine</name>
        <dbReference type="ChEBI" id="CHEBI:57705"/>
    </ligand>
</feature>
<keyword evidence="9 10" id="KW-0961">Cell wall biogenesis/degradation</keyword>
<dbReference type="GO" id="GO:0005975">
    <property type="term" value="P:carbohydrate metabolic process"/>
    <property type="evidence" value="ECO:0007669"/>
    <property type="project" value="InterPro"/>
</dbReference>
<comment type="similarity">
    <text evidence="10">Belongs to the glycosyltransferase 28 family. MurG subfamily.</text>
</comment>
<evidence type="ECO:0000256" key="1">
    <source>
        <dbReference type="ARBA" id="ARBA00022475"/>
    </source>
</evidence>
<dbReference type="PANTHER" id="PTHR21015">
    <property type="entry name" value="UDP-N-ACETYLGLUCOSAMINE--N-ACETYLMURAMYL-(PENTAPEPTIDE) PYROPHOSPHORYL-UNDECAPRENOL N-ACETYLGLUCOSAMINE TRANSFERASE 1"/>
    <property type="match status" value="1"/>
</dbReference>
<dbReference type="UniPathway" id="UPA00219"/>
<dbReference type="NCBIfam" id="TIGR01133">
    <property type="entry name" value="murG"/>
    <property type="match status" value="1"/>
</dbReference>
<evidence type="ECO:0000259" key="13">
    <source>
        <dbReference type="Pfam" id="PF04101"/>
    </source>
</evidence>
<dbReference type="PANTHER" id="PTHR21015:SF22">
    <property type="entry name" value="GLYCOSYLTRANSFERASE"/>
    <property type="match status" value="1"/>
</dbReference>
<evidence type="ECO:0000256" key="6">
    <source>
        <dbReference type="ARBA" id="ARBA00022984"/>
    </source>
</evidence>
<dbReference type="InterPro" id="IPR004276">
    <property type="entry name" value="GlycoTrans_28_N"/>
</dbReference>
<evidence type="ECO:0000256" key="2">
    <source>
        <dbReference type="ARBA" id="ARBA00022618"/>
    </source>
</evidence>
<evidence type="ECO:0000256" key="8">
    <source>
        <dbReference type="ARBA" id="ARBA00023306"/>
    </source>
</evidence>
<dbReference type="InterPro" id="IPR006009">
    <property type="entry name" value="GlcNAc_MurG"/>
</dbReference>
<organism evidence="14 15">
    <name type="scientific">Candidatus Desantisbacteria bacterium CG_4_10_14_0_8_um_filter_48_22</name>
    <dbReference type="NCBI Taxonomy" id="1974543"/>
    <lineage>
        <taxon>Bacteria</taxon>
        <taxon>Candidatus Desantisiibacteriota</taxon>
    </lineage>
</organism>
<feature type="binding site" evidence="10">
    <location>
        <position position="167"/>
    </location>
    <ligand>
        <name>UDP-N-acetyl-alpha-D-glucosamine</name>
        <dbReference type="ChEBI" id="CHEBI:57705"/>
    </ligand>
</feature>
<feature type="domain" description="Glycosyl transferase family 28 C-terminal" evidence="13">
    <location>
        <begin position="231"/>
        <end position="394"/>
    </location>
</feature>
<dbReference type="Proteomes" id="UP000229307">
    <property type="component" value="Unassembled WGS sequence"/>
</dbReference>
<protein>
    <recommendedName>
        <fullName evidence="10">UDP-N-acetylglucosamine--N-acetylmuramyl-(pentapeptide) pyrophosphoryl-undecaprenol N-acetylglucosamine transferase</fullName>
        <ecNumber evidence="10">2.4.1.227</ecNumber>
    </recommendedName>
    <alternativeName>
        <fullName evidence="10">Undecaprenyl-PP-MurNAc-pentapeptide-UDPGlcNAc GlcNAc transferase</fullName>
    </alternativeName>
</protein>
<comment type="caution">
    <text evidence="14">The sequence shown here is derived from an EMBL/GenBank/DDBJ whole genome shotgun (WGS) entry which is preliminary data.</text>
</comment>